<proteinExistence type="predicted"/>
<dbReference type="AlphaFoldDB" id="A0A0L6VLU5"/>
<feature type="transmembrane region" description="Helical" evidence="1">
    <location>
        <begin position="473"/>
        <end position="492"/>
    </location>
</feature>
<evidence type="ECO:0000256" key="1">
    <source>
        <dbReference type="SAM" id="Phobius"/>
    </source>
</evidence>
<protein>
    <submittedName>
        <fullName evidence="2">Uncharacterized protein</fullName>
    </submittedName>
</protein>
<evidence type="ECO:0000313" key="3">
    <source>
        <dbReference type="Proteomes" id="UP000037035"/>
    </source>
</evidence>
<keyword evidence="3" id="KW-1185">Reference proteome</keyword>
<gene>
    <name evidence="2" type="ORF">VP01_1371g3</name>
</gene>
<reference evidence="2 3" key="1">
    <citation type="submission" date="2015-08" db="EMBL/GenBank/DDBJ databases">
        <title>Next Generation Sequencing and Analysis of the Genome of Puccinia sorghi L Schw, the Causal Agent of Maize Common Rust.</title>
        <authorList>
            <person name="Rochi L."/>
            <person name="Burguener G."/>
            <person name="Darino M."/>
            <person name="Turjanski A."/>
            <person name="Kreff E."/>
            <person name="Dieguez M.J."/>
            <person name="Sacco F."/>
        </authorList>
    </citation>
    <scope>NUCLEOTIDE SEQUENCE [LARGE SCALE GENOMIC DNA]</scope>
    <source>
        <strain evidence="2 3">RO10H11247</strain>
    </source>
</reference>
<comment type="caution">
    <text evidence="2">The sequence shown here is derived from an EMBL/GenBank/DDBJ whole genome shotgun (WGS) entry which is preliminary data.</text>
</comment>
<sequence>MTSLSESQKCHLSEAVREADEKSEAYCPAPFTLAASLDSIYSCPLPWTWHFHMDPTTINMDNYSSLNKLSIGFLSIIVVSPSTPLSSGLTGCLTYQFINYLNTKMFLKNQTQNSLPSATTQHEKSGQQLDSQRYLPEPAHLKLEEPVEHISKPGICQCGDQKPSIMSHMIQEEAENHHHQNFNDQFDLVKSSQLEPHHSSAFNSSYHPDLFHFTFDHKINLISRKSNRWGPFNIFQDQFAFLNDRFNIVVLFVLIANLIGMALEIFVRAISFPFFLQPPREVFKAVAHHALVDTGMTRIYSWPLSCLIVVNYLICTGTRLYFARLASTMLRAPKMFLIISLFLLLTSLAGLVFQSVLVGEHLIDYDQIKLIFTSNDARQPTLREFLNELTDYFAVIGFNRIKLDMLQLAWLAPPLVWDLFISAVLMSNVLDSRTRCRFGSIESRISLGILIVFETIFLATLASLMVICLCLGTSITLLAFACDLLLLFFLGGKVNMDFERMSTIYAGFDGFITKLHTISICTLSSLEILQHKVNDRLRTRHNLILNSRKRRGSALGAGYGLGHSVGFGEPTCHRRESRKAPQSIHFPDFDESGEVEVLEGDVEENFEGDGEGQDLIECEGMEDIQAMEEKPDVTMKSKPVVPLMMRNLSDESSMIPNQLIREPVMESSCHDGQAIQAPPQARLVLKNGEGFFCGTTNKASCGSWASGGEC</sequence>
<feature type="transmembrane region" description="Helical" evidence="1">
    <location>
        <begin position="248"/>
        <end position="270"/>
    </location>
</feature>
<accession>A0A0L6VLU5</accession>
<keyword evidence="1" id="KW-1133">Transmembrane helix</keyword>
<dbReference type="Proteomes" id="UP000037035">
    <property type="component" value="Unassembled WGS sequence"/>
</dbReference>
<dbReference type="EMBL" id="LAVV01004132">
    <property type="protein sequence ID" value="KNZ61674.1"/>
    <property type="molecule type" value="Genomic_DNA"/>
</dbReference>
<feature type="transmembrane region" description="Helical" evidence="1">
    <location>
        <begin position="447"/>
        <end position="467"/>
    </location>
</feature>
<dbReference type="OrthoDB" id="2507721at2759"/>
<keyword evidence="1" id="KW-0472">Membrane</keyword>
<evidence type="ECO:0000313" key="2">
    <source>
        <dbReference type="EMBL" id="KNZ61674.1"/>
    </source>
</evidence>
<organism evidence="2 3">
    <name type="scientific">Puccinia sorghi</name>
    <dbReference type="NCBI Taxonomy" id="27349"/>
    <lineage>
        <taxon>Eukaryota</taxon>
        <taxon>Fungi</taxon>
        <taxon>Dikarya</taxon>
        <taxon>Basidiomycota</taxon>
        <taxon>Pucciniomycotina</taxon>
        <taxon>Pucciniomycetes</taxon>
        <taxon>Pucciniales</taxon>
        <taxon>Pucciniaceae</taxon>
        <taxon>Puccinia</taxon>
    </lineage>
</organism>
<dbReference type="VEuPathDB" id="FungiDB:VP01_1371g3"/>
<feature type="transmembrane region" description="Helical" evidence="1">
    <location>
        <begin position="299"/>
        <end position="323"/>
    </location>
</feature>
<feature type="transmembrane region" description="Helical" evidence="1">
    <location>
        <begin position="408"/>
        <end position="426"/>
    </location>
</feature>
<name>A0A0L6VLU5_9BASI</name>
<feature type="transmembrane region" description="Helical" evidence="1">
    <location>
        <begin position="335"/>
        <end position="357"/>
    </location>
</feature>
<keyword evidence="1" id="KW-0812">Transmembrane</keyword>